<feature type="transmembrane region" description="Helical" evidence="1">
    <location>
        <begin position="127"/>
        <end position="145"/>
    </location>
</feature>
<name>A0ABR6UMX5_9PSED</name>
<dbReference type="Proteomes" id="UP000617171">
    <property type="component" value="Unassembled WGS sequence"/>
</dbReference>
<dbReference type="Pfam" id="PF07331">
    <property type="entry name" value="TctB"/>
    <property type="match status" value="1"/>
</dbReference>
<dbReference type="RefSeq" id="WP_177193318.1">
    <property type="nucleotide sequence ID" value="NZ_JABWQV010000013.1"/>
</dbReference>
<accession>A0ABR6UMX5</accession>
<proteinExistence type="predicted"/>
<feature type="transmembrane region" description="Helical" evidence="1">
    <location>
        <begin position="32"/>
        <end position="51"/>
    </location>
</feature>
<evidence type="ECO:0000313" key="3">
    <source>
        <dbReference type="EMBL" id="MBC3345983.1"/>
    </source>
</evidence>
<keyword evidence="1" id="KW-0812">Transmembrane</keyword>
<dbReference type="EMBL" id="JABWQV010000013">
    <property type="protein sequence ID" value="MBC3345983.1"/>
    <property type="molecule type" value="Genomic_DNA"/>
</dbReference>
<comment type="caution">
    <text evidence="3">The sequence shown here is derived from an EMBL/GenBank/DDBJ whole genome shotgun (WGS) entry which is preliminary data.</text>
</comment>
<keyword evidence="1" id="KW-0472">Membrane</keyword>
<organism evidence="3 4">
    <name type="scientific">Pseudomonas tehranensis</name>
    <dbReference type="NCBI Taxonomy" id="2745502"/>
    <lineage>
        <taxon>Bacteria</taxon>
        <taxon>Pseudomonadati</taxon>
        <taxon>Pseudomonadota</taxon>
        <taxon>Gammaproteobacteria</taxon>
        <taxon>Pseudomonadales</taxon>
        <taxon>Pseudomonadaceae</taxon>
        <taxon>Pseudomonas</taxon>
    </lineage>
</organism>
<gene>
    <name evidence="3" type="ORF">HU811_04975</name>
</gene>
<evidence type="ECO:0000259" key="2">
    <source>
        <dbReference type="Pfam" id="PF07331"/>
    </source>
</evidence>
<reference evidence="3 4" key="1">
    <citation type="journal article" date="2020" name="Microorganisms">
        <title>Reliable Identification of Environmental Pseudomonas Isolates Using the rpoD Gene.</title>
        <authorList>
            <consortium name="The Broad Institute Genome Sequencing Platform"/>
            <person name="Girard L."/>
            <person name="Lood C."/>
            <person name="Rokni-Zadeh H."/>
            <person name="van Noort V."/>
            <person name="Lavigne R."/>
            <person name="De Mot R."/>
        </authorList>
    </citation>
    <scope>NUCLEOTIDE SEQUENCE [LARGE SCALE GENOMIC DNA]</scope>
    <source>
        <strain evidence="3 4">SWRI196</strain>
    </source>
</reference>
<feature type="transmembrane region" description="Helical" evidence="1">
    <location>
        <begin position="71"/>
        <end position="91"/>
    </location>
</feature>
<sequence>MNTSSASTTPDRPKESVRDQCSTGRVVKAPCGVLDVFAGVALLCVFGGYCWDALTLPGPVNPNGIGVGEFPLIIAVSALLAVALMLCLGVIKCFRGSNQEQVAIFRPVSVVLAVLVLLSIGTYLDSLGPIIGVAGLSSLIMLVVGERRPVQILAVSLGLSFGLYAIFVLALGVSFS</sequence>
<keyword evidence="4" id="KW-1185">Reference proteome</keyword>
<evidence type="ECO:0000313" key="4">
    <source>
        <dbReference type="Proteomes" id="UP000617171"/>
    </source>
</evidence>
<protein>
    <submittedName>
        <fullName evidence="3">Tripartite tricarboxylate transporter TctB family protein</fullName>
    </submittedName>
</protein>
<evidence type="ECO:0000256" key="1">
    <source>
        <dbReference type="SAM" id="Phobius"/>
    </source>
</evidence>
<feature type="domain" description="DUF1468" evidence="2">
    <location>
        <begin position="38"/>
        <end position="175"/>
    </location>
</feature>
<dbReference type="InterPro" id="IPR009936">
    <property type="entry name" value="DUF1468"/>
</dbReference>
<feature type="transmembrane region" description="Helical" evidence="1">
    <location>
        <begin position="152"/>
        <end position="175"/>
    </location>
</feature>
<keyword evidence="1" id="KW-1133">Transmembrane helix</keyword>
<feature type="transmembrane region" description="Helical" evidence="1">
    <location>
        <begin position="103"/>
        <end position="121"/>
    </location>
</feature>